<proteinExistence type="predicted"/>
<keyword evidence="1" id="KW-0093">Biotin biosynthesis</keyword>
<dbReference type="Pfam" id="PF13500">
    <property type="entry name" value="AAA_26"/>
    <property type="match status" value="1"/>
</dbReference>
<accession>A0ABV8SMC9</accession>
<dbReference type="PANTHER" id="PTHR43210:SF5">
    <property type="entry name" value="DETHIOBIOTIN SYNTHETASE"/>
    <property type="match status" value="1"/>
</dbReference>
<name>A0ABV8SMC9_9GAMM</name>
<dbReference type="EC" id="6.3.3.3" evidence="2"/>
<dbReference type="GO" id="GO:0004141">
    <property type="term" value="F:dethiobiotin synthase activity"/>
    <property type="evidence" value="ECO:0007669"/>
    <property type="project" value="UniProtKB-EC"/>
</dbReference>
<dbReference type="Gene3D" id="3.40.50.300">
    <property type="entry name" value="P-loop containing nucleotide triphosphate hydrolases"/>
    <property type="match status" value="1"/>
</dbReference>
<comment type="caution">
    <text evidence="2">The sequence shown here is derived from an EMBL/GenBank/DDBJ whole genome shotgun (WGS) entry which is preliminary data.</text>
</comment>
<dbReference type="Proteomes" id="UP001595904">
    <property type="component" value="Unassembled WGS sequence"/>
</dbReference>
<sequence>MIETDSRPSLLIGVIGTNTEVGKTWVTAQLLATLKLRGARVAARKPVQSYGPDEIDTDAARLAGASGEEVSDICPAHRWYPIALAPPMAAHALGRGPVWMSEIIKEIRWPAEVDIGFVETVGGVRSPLACDGDSLDLLNRLGVDRLLLVADAELGTINAVRLTLAAVGPTPTVVYLNRFDPDNRLHQLNRNWLIEQDKLTVITDVHSLAVAIEDVCEAA</sequence>
<dbReference type="InterPro" id="IPR004472">
    <property type="entry name" value="DTB_synth_BioD"/>
</dbReference>
<keyword evidence="3" id="KW-1185">Reference proteome</keyword>
<evidence type="ECO:0000313" key="2">
    <source>
        <dbReference type="EMBL" id="MFC4308749.1"/>
    </source>
</evidence>
<dbReference type="SUPFAM" id="SSF52540">
    <property type="entry name" value="P-loop containing nucleoside triphosphate hydrolases"/>
    <property type="match status" value="1"/>
</dbReference>
<protein>
    <submittedName>
        <fullName evidence="2">ATP-dependent dethiobiotin synthetase BioD</fullName>
        <ecNumber evidence="2">6.3.3.3</ecNumber>
    </submittedName>
</protein>
<organism evidence="2 3">
    <name type="scientific">Steroidobacter flavus</name>
    <dbReference type="NCBI Taxonomy" id="1842136"/>
    <lineage>
        <taxon>Bacteria</taxon>
        <taxon>Pseudomonadati</taxon>
        <taxon>Pseudomonadota</taxon>
        <taxon>Gammaproteobacteria</taxon>
        <taxon>Steroidobacterales</taxon>
        <taxon>Steroidobacteraceae</taxon>
        <taxon>Steroidobacter</taxon>
    </lineage>
</organism>
<dbReference type="EMBL" id="JBHSDU010000003">
    <property type="protein sequence ID" value="MFC4308749.1"/>
    <property type="molecule type" value="Genomic_DNA"/>
</dbReference>
<dbReference type="InterPro" id="IPR027417">
    <property type="entry name" value="P-loop_NTPase"/>
</dbReference>
<keyword evidence="2" id="KW-0436">Ligase</keyword>
<dbReference type="RefSeq" id="WP_380595832.1">
    <property type="nucleotide sequence ID" value="NZ_JBHSDU010000003.1"/>
</dbReference>
<gene>
    <name evidence="2" type="primary">bioD</name>
    <name evidence="2" type="ORF">ACFPN2_06615</name>
</gene>
<evidence type="ECO:0000256" key="1">
    <source>
        <dbReference type="ARBA" id="ARBA00022756"/>
    </source>
</evidence>
<evidence type="ECO:0000313" key="3">
    <source>
        <dbReference type="Proteomes" id="UP001595904"/>
    </source>
</evidence>
<dbReference type="PANTHER" id="PTHR43210">
    <property type="entry name" value="DETHIOBIOTIN SYNTHETASE"/>
    <property type="match status" value="1"/>
</dbReference>
<reference evidence="3" key="1">
    <citation type="journal article" date="2019" name="Int. J. Syst. Evol. Microbiol.">
        <title>The Global Catalogue of Microorganisms (GCM) 10K type strain sequencing project: providing services to taxonomists for standard genome sequencing and annotation.</title>
        <authorList>
            <consortium name="The Broad Institute Genomics Platform"/>
            <consortium name="The Broad Institute Genome Sequencing Center for Infectious Disease"/>
            <person name="Wu L."/>
            <person name="Ma J."/>
        </authorList>
    </citation>
    <scope>NUCLEOTIDE SEQUENCE [LARGE SCALE GENOMIC DNA]</scope>
    <source>
        <strain evidence="3">CGMCC 1.10759</strain>
    </source>
</reference>
<dbReference type="CDD" id="cd03109">
    <property type="entry name" value="DTBS"/>
    <property type="match status" value="1"/>
</dbReference>